<accession>Q6MBB4</accession>
<gene>
    <name evidence="3" type="ORF">PC_RS06790</name>
</gene>
<dbReference type="EMBL" id="BX908798">
    <property type="protein sequence ID" value="CAF24135.1"/>
    <property type="molecule type" value="Genomic_DNA"/>
</dbReference>
<keyword evidence="4" id="KW-1185">Reference proteome</keyword>
<dbReference type="KEGG" id="pcu:PC_RS06790"/>
<dbReference type="OrthoDB" id="515428at2"/>
<evidence type="ECO:0000313" key="3">
    <source>
        <dbReference type="EMBL" id="CAF24135.1"/>
    </source>
</evidence>
<proteinExistence type="inferred from homology"/>
<dbReference type="AlphaFoldDB" id="Q6MBB4"/>
<comment type="similarity">
    <text evidence="1">Belongs to the EUO family.</text>
</comment>
<reference evidence="3 4" key="1">
    <citation type="journal article" date="2004" name="Science">
        <title>Illuminating the evolutionary history of chlamydiae.</title>
        <authorList>
            <person name="Horn M."/>
            <person name="Collingro A."/>
            <person name="Schmitz-Esser S."/>
            <person name="Beier C.L."/>
            <person name="Purkhold U."/>
            <person name="Fartmann B."/>
            <person name="Brandt P."/>
            <person name="Nyakatura G.J."/>
            <person name="Droege M."/>
            <person name="Frishman D."/>
            <person name="Rattei T."/>
            <person name="Mewes H."/>
            <person name="Wagner M."/>
        </authorList>
    </citation>
    <scope>NUCLEOTIDE SEQUENCE [LARGE SCALE GENOMIC DNA]</scope>
    <source>
        <strain evidence="3 4">UWE25</strain>
    </source>
</reference>
<protein>
    <recommendedName>
        <fullName evidence="2">Helix-turn-helix domain-containing protein</fullName>
    </recommendedName>
</protein>
<feature type="domain" description="Helix-turn-helix" evidence="2">
    <location>
        <begin position="10"/>
        <end position="58"/>
    </location>
</feature>
<sequence>MSIKIDDDSLFDVPALATALGIKEKTVRKLLGEGQIKGKKLGRKWYVTGTTLKAYFNETSVENGEK</sequence>
<dbReference type="Proteomes" id="UP000000529">
    <property type="component" value="Chromosome"/>
</dbReference>
<evidence type="ECO:0000256" key="1">
    <source>
        <dbReference type="ARBA" id="ARBA00007034"/>
    </source>
</evidence>
<dbReference type="Pfam" id="PF12728">
    <property type="entry name" value="HTH_17"/>
    <property type="match status" value="1"/>
</dbReference>
<organism evidence="3 4">
    <name type="scientific">Protochlamydia amoebophila (strain UWE25)</name>
    <dbReference type="NCBI Taxonomy" id="264201"/>
    <lineage>
        <taxon>Bacteria</taxon>
        <taxon>Pseudomonadati</taxon>
        <taxon>Chlamydiota</taxon>
        <taxon>Chlamydiia</taxon>
        <taxon>Parachlamydiales</taxon>
        <taxon>Parachlamydiaceae</taxon>
        <taxon>Candidatus Protochlamydia</taxon>
    </lineage>
</organism>
<evidence type="ECO:0000259" key="2">
    <source>
        <dbReference type="Pfam" id="PF12728"/>
    </source>
</evidence>
<dbReference type="RefSeq" id="WP_011175960.1">
    <property type="nucleotide sequence ID" value="NC_005861.2"/>
</dbReference>
<name>Q6MBB4_PARUW</name>
<dbReference type="HOGENOM" id="CLU_2827280_0_0_0"/>
<evidence type="ECO:0000313" key="4">
    <source>
        <dbReference type="Proteomes" id="UP000000529"/>
    </source>
</evidence>
<dbReference type="InterPro" id="IPR041657">
    <property type="entry name" value="HTH_17"/>
</dbReference>
<dbReference type="eggNOG" id="ENOG502ZSN6">
    <property type="taxonomic scope" value="Bacteria"/>
</dbReference>